<evidence type="ECO:0000313" key="1">
    <source>
        <dbReference type="EMBL" id="KAJ1113194.1"/>
    </source>
</evidence>
<protein>
    <submittedName>
        <fullName evidence="1">Uncharacterized protein</fullName>
    </submittedName>
</protein>
<sequence>MFFLTAGAWSPPRLQLLELAQSPPLGPATHLAPSPSAAGCRSASVMAGSSASASSPRGGRTSGFTAWDQFSYPGGPLLPHAWLTSLGPAPRIQGVGLYLPRLRLLGRRCCSLTGLVRVAVSRARPTVPSGPLTASPGRRAQFRQRRRGWEPGEQPQLPAAIFWPPIRPRSLAGSRSQPHHAYWVAEFPAGQGACRSSRG</sequence>
<keyword evidence="2" id="KW-1185">Reference proteome</keyword>
<accession>A0AAV7NES7</accession>
<proteinExistence type="predicted"/>
<dbReference type="AlphaFoldDB" id="A0AAV7NES7"/>
<dbReference type="Proteomes" id="UP001066276">
    <property type="component" value="Chromosome 8"/>
</dbReference>
<reference evidence="1" key="1">
    <citation type="journal article" date="2022" name="bioRxiv">
        <title>Sequencing and chromosome-scale assembly of the giantPleurodeles waltlgenome.</title>
        <authorList>
            <person name="Brown T."/>
            <person name="Elewa A."/>
            <person name="Iarovenko S."/>
            <person name="Subramanian E."/>
            <person name="Araus A.J."/>
            <person name="Petzold A."/>
            <person name="Susuki M."/>
            <person name="Suzuki K.-i.T."/>
            <person name="Hayashi T."/>
            <person name="Toyoda A."/>
            <person name="Oliveira C."/>
            <person name="Osipova E."/>
            <person name="Leigh N.D."/>
            <person name="Simon A."/>
            <person name="Yun M.H."/>
        </authorList>
    </citation>
    <scope>NUCLEOTIDE SEQUENCE</scope>
    <source>
        <strain evidence="1">20211129_DDA</strain>
        <tissue evidence="1">Liver</tissue>
    </source>
</reference>
<comment type="caution">
    <text evidence="1">The sequence shown here is derived from an EMBL/GenBank/DDBJ whole genome shotgun (WGS) entry which is preliminary data.</text>
</comment>
<name>A0AAV7NES7_PLEWA</name>
<dbReference type="EMBL" id="JANPWB010000012">
    <property type="protein sequence ID" value="KAJ1113194.1"/>
    <property type="molecule type" value="Genomic_DNA"/>
</dbReference>
<evidence type="ECO:0000313" key="2">
    <source>
        <dbReference type="Proteomes" id="UP001066276"/>
    </source>
</evidence>
<gene>
    <name evidence="1" type="ORF">NDU88_001449</name>
</gene>
<organism evidence="1 2">
    <name type="scientific">Pleurodeles waltl</name>
    <name type="common">Iberian ribbed newt</name>
    <dbReference type="NCBI Taxonomy" id="8319"/>
    <lineage>
        <taxon>Eukaryota</taxon>
        <taxon>Metazoa</taxon>
        <taxon>Chordata</taxon>
        <taxon>Craniata</taxon>
        <taxon>Vertebrata</taxon>
        <taxon>Euteleostomi</taxon>
        <taxon>Amphibia</taxon>
        <taxon>Batrachia</taxon>
        <taxon>Caudata</taxon>
        <taxon>Salamandroidea</taxon>
        <taxon>Salamandridae</taxon>
        <taxon>Pleurodelinae</taxon>
        <taxon>Pleurodeles</taxon>
    </lineage>
</organism>